<evidence type="ECO:0000256" key="6">
    <source>
        <dbReference type="SAM" id="MobiDB-lite"/>
    </source>
</evidence>
<gene>
    <name evidence="9" type="ORF">ACTODO_01083</name>
</gene>
<dbReference type="CDD" id="cd00306">
    <property type="entry name" value="Peptidases_S8_S53"/>
    <property type="match status" value="1"/>
</dbReference>
<evidence type="ECO:0000313" key="9">
    <source>
        <dbReference type="EMBL" id="EDN80636.1"/>
    </source>
</evidence>
<keyword evidence="2 5" id="KW-0645">Protease</keyword>
<dbReference type="SUPFAM" id="SSF52743">
    <property type="entry name" value="Subtilisin-like"/>
    <property type="match status" value="1"/>
</dbReference>
<dbReference type="PANTHER" id="PTHR43806:SF11">
    <property type="entry name" value="CEREVISIN-RELATED"/>
    <property type="match status" value="1"/>
</dbReference>
<reference evidence="9" key="1">
    <citation type="submission" date="2007-04" db="EMBL/GenBank/DDBJ databases">
        <authorList>
            <person name="Fulton L."/>
            <person name="Clifton S."/>
            <person name="Fulton B."/>
            <person name="Xu J."/>
            <person name="Minx P."/>
            <person name="Pepin K.H."/>
            <person name="Johnson M."/>
            <person name="Thiruvilangam P."/>
            <person name="Bhonagiri V."/>
            <person name="Nash W.E."/>
            <person name="Mardis E.R."/>
            <person name="Wilson R.K."/>
        </authorList>
    </citation>
    <scope>NUCLEOTIDE SEQUENCE [LARGE SCALE GENOMIC DNA]</scope>
    <source>
        <strain evidence="9">ATCC 17982</strain>
    </source>
</reference>
<feature type="compositionally biased region" description="Basic and acidic residues" evidence="6">
    <location>
        <begin position="332"/>
        <end position="344"/>
    </location>
</feature>
<dbReference type="EMBL" id="AAYI02000004">
    <property type="protein sequence ID" value="EDN80636.1"/>
    <property type="molecule type" value="Genomic_DNA"/>
</dbReference>
<evidence type="ECO:0000256" key="3">
    <source>
        <dbReference type="ARBA" id="ARBA00022801"/>
    </source>
</evidence>
<dbReference type="PROSITE" id="PS51892">
    <property type="entry name" value="SUBTILASE"/>
    <property type="match status" value="1"/>
</dbReference>
<evidence type="ECO:0000256" key="1">
    <source>
        <dbReference type="ARBA" id="ARBA00011073"/>
    </source>
</evidence>
<comment type="similarity">
    <text evidence="1 5">Belongs to the peptidase S8 family.</text>
</comment>
<dbReference type="GO" id="GO:0004252">
    <property type="term" value="F:serine-type endopeptidase activity"/>
    <property type="evidence" value="ECO:0007669"/>
    <property type="project" value="UniProtKB-UniRule"/>
</dbReference>
<dbReference type="EC" id="3.4.21.-" evidence="9"/>
<organism evidence="9 10">
    <name type="scientific">Schaalia dentiphila ATCC 17982</name>
    <dbReference type="NCBI Taxonomy" id="411466"/>
    <lineage>
        <taxon>Bacteria</taxon>
        <taxon>Bacillati</taxon>
        <taxon>Actinomycetota</taxon>
        <taxon>Actinomycetes</taxon>
        <taxon>Actinomycetales</taxon>
        <taxon>Actinomycetaceae</taxon>
        <taxon>Schaalia</taxon>
        <taxon>Schaalia dentiphila</taxon>
    </lineage>
</organism>
<evidence type="ECO:0000259" key="8">
    <source>
        <dbReference type="Pfam" id="PF00082"/>
    </source>
</evidence>
<dbReference type="InterPro" id="IPR023828">
    <property type="entry name" value="Peptidase_S8_Ser-AS"/>
</dbReference>
<dbReference type="PRINTS" id="PR00723">
    <property type="entry name" value="SUBTILISIN"/>
</dbReference>
<dbReference type="PANTHER" id="PTHR43806">
    <property type="entry name" value="PEPTIDASE S8"/>
    <property type="match status" value="1"/>
</dbReference>
<dbReference type="InterPro" id="IPR000209">
    <property type="entry name" value="Peptidase_S8/S53_dom"/>
</dbReference>
<dbReference type="HOGENOM" id="CLU_011263_19_0_11"/>
<name>A7BBR2_9ACTO</name>
<reference evidence="9" key="2">
    <citation type="submission" date="2015-05" db="EMBL/GenBank/DDBJ databases">
        <title>Draft genome sequence of Actinomyces odontolyticus (ATCC 17982).</title>
        <authorList>
            <person name="Sudarsanam P."/>
            <person name="Ley R."/>
            <person name="Guruge J."/>
            <person name="Turnbaugh P.J."/>
            <person name="Mahowald M."/>
            <person name="Liep D."/>
            <person name="Gordon J."/>
        </authorList>
    </citation>
    <scope>NUCLEOTIDE SEQUENCE</scope>
    <source>
        <strain evidence="9">ATCC 17982</strain>
    </source>
</reference>
<keyword evidence="7" id="KW-0732">Signal</keyword>
<protein>
    <submittedName>
        <fullName evidence="9">Peptidase, S8/S53 family</fullName>
        <ecNumber evidence="9">3.4.21.-</ecNumber>
    </submittedName>
</protein>
<dbReference type="InterPro" id="IPR036852">
    <property type="entry name" value="Peptidase_S8/S53_dom_sf"/>
</dbReference>
<proteinExistence type="inferred from homology"/>
<sequence length="402" mass="41893">MMRSIGRSRGLRALSVLASACALALTAVLSPVAPAAPAEAVDRKVTAADEAYYSRYNLASLHAQGKRGDGVIIALIDGRVDTSIPELQGADIQDKTPCQVTPDAESNDHATFLAQLLVAPDFGVAPGATLYSYAQAGSTREAGGDCNLGARSTAYADQSVLIEQALNDGVDIISISSNYASRDSESLKWAVARAAVDGVPIVGSMGNDGERNRTDRVGAWGAVVGVGALETDGRYADYSSYGDGVSIAAVGEMIARQASTNKIVTTAGTSNSAPLVAGVLALAWSDFDDGVTGYQILQALVATASGSGGKWNDRTGYGEVDPAALLASDPSRYPDENPFEEKQGDSVVTPDDIDDYYDGLVNPSSVYNDDTYVYRGLDEQVVTSGASGYPAHLGTSPRYHVQ</sequence>
<dbReference type="InterPro" id="IPR015500">
    <property type="entry name" value="Peptidase_S8_subtilisin-rel"/>
</dbReference>
<dbReference type="PROSITE" id="PS00138">
    <property type="entry name" value="SUBTILASE_SER"/>
    <property type="match status" value="1"/>
</dbReference>
<feature type="domain" description="Peptidase S8/S53" evidence="8">
    <location>
        <begin position="68"/>
        <end position="318"/>
    </location>
</feature>
<dbReference type="Proteomes" id="UP000003553">
    <property type="component" value="Unassembled WGS sequence"/>
</dbReference>
<dbReference type="AlphaFoldDB" id="A7BBR2"/>
<feature type="active site" description="Charge relay system" evidence="5">
    <location>
        <position position="77"/>
    </location>
</feature>
<keyword evidence="4 5" id="KW-0720">Serine protease</keyword>
<evidence type="ECO:0000256" key="2">
    <source>
        <dbReference type="ARBA" id="ARBA00022670"/>
    </source>
</evidence>
<keyword evidence="3 5" id="KW-0378">Hydrolase</keyword>
<feature type="active site" description="Charge relay system" evidence="5">
    <location>
        <position position="109"/>
    </location>
</feature>
<feature type="chain" id="PRO_5038717483" evidence="7">
    <location>
        <begin position="36"/>
        <end position="402"/>
    </location>
</feature>
<dbReference type="InterPro" id="IPR050131">
    <property type="entry name" value="Peptidase_S8_subtilisin-like"/>
</dbReference>
<feature type="signal peptide" evidence="7">
    <location>
        <begin position="1"/>
        <end position="35"/>
    </location>
</feature>
<evidence type="ECO:0000256" key="5">
    <source>
        <dbReference type="PROSITE-ProRule" id="PRU01240"/>
    </source>
</evidence>
<evidence type="ECO:0000256" key="7">
    <source>
        <dbReference type="SAM" id="SignalP"/>
    </source>
</evidence>
<evidence type="ECO:0000256" key="4">
    <source>
        <dbReference type="ARBA" id="ARBA00022825"/>
    </source>
</evidence>
<dbReference type="Gene3D" id="3.40.50.200">
    <property type="entry name" value="Peptidase S8/S53 domain"/>
    <property type="match status" value="1"/>
</dbReference>
<dbReference type="eggNOG" id="COG1404">
    <property type="taxonomic scope" value="Bacteria"/>
</dbReference>
<feature type="active site" description="Charge relay system" evidence="5">
    <location>
        <position position="270"/>
    </location>
</feature>
<comment type="caution">
    <text evidence="9">The sequence shown here is derived from an EMBL/GenBank/DDBJ whole genome shotgun (WGS) entry which is preliminary data.</text>
</comment>
<keyword evidence="10" id="KW-1185">Reference proteome</keyword>
<feature type="region of interest" description="Disordered" evidence="6">
    <location>
        <begin position="328"/>
        <end position="350"/>
    </location>
</feature>
<accession>A7BBR2</accession>
<dbReference type="Pfam" id="PF00082">
    <property type="entry name" value="Peptidase_S8"/>
    <property type="match status" value="1"/>
</dbReference>
<dbReference type="GO" id="GO:0006508">
    <property type="term" value="P:proteolysis"/>
    <property type="evidence" value="ECO:0007669"/>
    <property type="project" value="UniProtKB-KW"/>
</dbReference>
<evidence type="ECO:0000313" key="10">
    <source>
        <dbReference type="Proteomes" id="UP000003553"/>
    </source>
</evidence>